<protein>
    <submittedName>
        <fullName evidence="1">Uncharacterized protein</fullName>
    </submittedName>
</protein>
<organism evidence="1 2">
    <name type="scientific">Actinomadura geliboluensis</name>
    <dbReference type="NCBI Taxonomy" id="882440"/>
    <lineage>
        <taxon>Bacteria</taxon>
        <taxon>Bacillati</taxon>
        <taxon>Actinomycetota</taxon>
        <taxon>Actinomycetes</taxon>
        <taxon>Streptosporangiales</taxon>
        <taxon>Thermomonosporaceae</taxon>
        <taxon>Actinomadura</taxon>
    </lineage>
</organism>
<reference evidence="1 2" key="1">
    <citation type="submission" date="2019-05" db="EMBL/GenBank/DDBJ databases">
        <title>Draft genome sequence of Actinomadura geliboluensis A8036.</title>
        <authorList>
            <person name="Saricaoglu S."/>
            <person name="Isik K."/>
        </authorList>
    </citation>
    <scope>NUCLEOTIDE SEQUENCE [LARGE SCALE GENOMIC DNA]</scope>
    <source>
        <strain evidence="1 2">A8036</strain>
    </source>
</reference>
<keyword evidence="2" id="KW-1185">Reference proteome</keyword>
<accession>A0A5S4H996</accession>
<gene>
    <name evidence="1" type="ORF">ETD96_06200</name>
</gene>
<evidence type="ECO:0000313" key="2">
    <source>
        <dbReference type="Proteomes" id="UP000305238"/>
    </source>
</evidence>
<dbReference type="RefSeq" id="WP_138635304.1">
    <property type="nucleotide sequence ID" value="NZ_VCKZ01000025.1"/>
</dbReference>
<comment type="caution">
    <text evidence="1">The sequence shown here is derived from an EMBL/GenBank/DDBJ whole genome shotgun (WGS) entry which is preliminary data.</text>
</comment>
<dbReference type="EMBL" id="VCKZ01000025">
    <property type="protein sequence ID" value="TMR41341.1"/>
    <property type="molecule type" value="Genomic_DNA"/>
</dbReference>
<proteinExistence type="predicted"/>
<dbReference type="Proteomes" id="UP000305238">
    <property type="component" value="Unassembled WGS sequence"/>
</dbReference>
<evidence type="ECO:0000313" key="1">
    <source>
        <dbReference type="EMBL" id="TMR41341.1"/>
    </source>
</evidence>
<sequence>MPSATASSTRTPTWTEFLDRCSALVQDEDATLPEPVGSLENTRRREVAAYRDLEASGRFGMTRVEDDG</sequence>
<dbReference type="AlphaFoldDB" id="A0A5S4H996"/>
<name>A0A5S4H996_9ACTN</name>